<organism evidence="1 2">
    <name type="scientific">Gimesia maris</name>
    <dbReference type="NCBI Taxonomy" id="122"/>
    <lineage>
        <taxon>Bacteria</taxon>
        <taxon>Pseudomonadati</taxon>
        <taxon>Planctomycetota</taxon>
        <taxon>Planctomycetia</taxon>
        <taxon>Planctomycetales</taxon>
        <taxon>Planctomycetaceae</taxon>
        <taxon>Gimesia</taxon>
    </lineage>
</organism>
<accession>A0A3D3R638</accession>
<feature type="non-terminal residue" evidence="1">
    <location>
        <position position="1"/>
    </location>
</feature>
<evidence type="ECO:0000313" key="1">
    <source>
        <dbReference type="EMBL" id="HCO23542.1"/>
    </source>
</evidence>
<reference evidence="1 2" key="1">
    <citation type="journal article" date="2018" name="Nat. Biotechnol.">
        <title>A standardized bacterial taxonomy based on genome phylogeny substantially revises the tree of life.</title>
        <authorList>
            <person name="Parks D.H."/>
            <person name="Chuvochina M."/>
            <person name="Waite D.W."/>
            <person name="Rinke C."/>
            <person name="Skarshewski A."/>
            <person name="Chaumeil P.A."/>
            <person name="Hugenholtz P."/>
        </authorList>
    </citation>
    <scope>NUCLEOTIDE SEQUENCE [LARGE SCALE GENOMIC DNA]</scope>
    <source>
        <strain evidence="1">UBA9375</strain>
    </source>
</reference>
<dbReference type="Proteomes" id="UP000263642">
    <property type="component" value="Unassembled WGS sequence"/>
</dbReference>
<dbReference type="InterPro" id="IPR014469">
    <property type="entry name" value="DUF2271"/>
</dbReference>
<evidence type="ECO:0000313" key="2">
    <source>
        <dbReference type="Proteomes" id="UP000263642"/>
    </source>
</evidence>
<proteinExistence type="predicted"/>
<dbReference type="Gene3D" id="2.60.40.4070">
    <property type="match status" value="1"/>
</dbReference>
<dbReference type="AlphaFoldDB" id="A0A3D3R638"/>
<sequence>PGQYKARFDGTDNQGKPLPHGKYTLYIEAAREHGTYQIIRKPVELRADPISKQGLQGNVEIGNASFEYIPWATK</sequence>
<dbReference type="Pfam" id="PF10029">
    <property type="entry name" value="DUF2271"/>
    <property type="match status" value="1"/>
</dbReference>
<comment type="caution">
    <text evidence="1">The sequence shown here is derived from an EMBL/GenBank/DDBJ whole genome shotgun (WGS) entry which is preliminary data.</text>
</comment>
<name>A0A3D3R638_9PLAN</name>
<protein>
    <submittedName>
        <fullName evidence="1">DUF2271 domain-containing protein</fullName>
    </submittedName>
</protein>
<gene>
    <name evidence="1" type="ORF">DIT97_10965</name>
</gene>
<dbReference type="EMBL" id="DQAY01000061">
    <property type="protein sequence ID" value="HCO23542.1"/>
    <property type="molecule type" value="Genomic_DNA"/>
</dbReference>